<comment type="caution">
    <text evidence="2">The sequence shown here is derived from an EMBL/GenBank/DDBJ whole genome shotgun (WGS) entry which is preliminary data.</text>
</comment>
<keyword evidence="1" id="KW-1133">Transmembrane helix</keyword>
<feature type="transmembrane region" description="Helical" evidence="1">
    <location>
        <begin position="20"/>
        <end position="40"/>
    </location>
</feature>
<keyword evidence="1" id="KW-0812">Transmembrane</keyword>
<evidence type="ECO:0000313" key="2">
    <source>
        <dbReference type="EMBL" id="MFL9878402.1"/>
    </source>
</evidence>
<feature type="transmembrane region" description="Helical" evidence="1">
    <location>
        <begin position="47"/>
        <end position="67"/>
    </location>
</feature>
<name>A0ABW8Z682_9BURK</name>
<dbReference type="Proteomes" id="UP001629214">
    <property type="component" value="Unassembled WGS sequence"/>
</dbReference>
<keyword evidence="3" id="KW-1185">Reference proteome</keyword>
<accession>A0ABW8Z682</accession>
<dbReference type="RefSeq" id="WP_408167321.1">
    <property type="nucleotide sequence ID" value="NZ_JAQQFR010000004.1"/>
</dbReference>
<reference evidence="2 3" key="1">
    <citation type="journal article" date="2024" name="Chem. Sci.">
        <title>Discovery of megapolipeptins by genome mining of a Burkholderiales bacteria collection.</title>
        <authorList>
            <person name="Paulo B.S."/>
            <person name="Recchia M.J.J."/>
            <person name="Lee S."/>
            <person name="Fergusson C.H."/>
            <person name="Romanowski S.B."/>
            <person name="Hernandez A."/>
            <person name="Krull N."/>
            <person name="Liu D.Y."/>
            <person name="Cavanagh H."/>
            <person name="Bos A."/>
            <person name="Gray C.A."/>
            <person name="Murphy B.T."/>
            <person name="Linington R.G."/>
            <person name="Eustaquio A.S."/>
        </authorList>
    </citation>
    <scope>NUCLEOTIDE SEQUENCE [LARGE SCALE GENOMIC DNA]</scope>
    <source>
        <strain evidence="2 3">RL21-008-BIB-B</strain>
    </source>
</reference>
<organism evidence="2 3">
    <name type="scientific">Herbaspirillum rhizosphaerae</name>
    <dbReference type="NCBI Taxonomy" id="346179"/>
    <lineage>
        <taxon>Bacteria</taxon>
        <taxon>Pseudomonadati</taxon>
        <taxon>Pseudomonadota</taxon>
        <taxon>Betaproteobacteria</taxon>
        <taxon>Burkholderiales</taxon>
        <taxon>Oxalobacteraceae</taxon>
        <taxon>Herbaspirillum</taxon>
    </lineage>
</organism>
<gene>
    <name evidence="2" type="ORF">PQR63_08420</name>
</gene>
<dbReference type="EMBL" id="JAQQFR010000004">
    <property type="protein sequence ID" value="MFL9878402.1"/>
    <property type="molecule type" value="Genomic_DNA"/>
</dbReference>
<sequence>MLYFLMPNPSLVSRLNWLNYTFFLMVAVVAIWILSGIFAAHIPESAGVVLGYLFLLAIVAYIYYLFILDDLAFKVGKNGSLWVFCALVFGPMGLTVSYFRMSSLVRHKISLEENSRQELS</sequence>
<keyword evidence="1" id="KW-0472">Membrane</keyword>
<proteinExistence type="predicted"/>
<evidence type="ECO:0000256" key="1">
    <source>
        <dbReference type="SAM" id="Phobius"/>
    </source>
</evidence>
<evidence type="ECO:0000313" key="3">
    <source>
        <dbReference type="Proteomes" id="UP001629214"/>
    </source>
</evidence>
<evidence type="ECO:0008006" key="4">
    <source>
        <dbReference type="Google" id="ProtNLM"/>
    </source>
</evidence>
<feature type="transmembrane region" description="Helical" evidence="1">
    <location>
        <begin position="79"/>
        <end position="99"/>
    </location>
</feature>
<protein>
    <recommendedName>
        <fullName evidence="4">Cardiolipin synthase N-terminal domain-containing protein</fullName>
    </recommendedName>
</protein>